<organism evidence="1 2">
    <name type="scientific">Nitrosomonas communis</name>
    <dbReference type="NCBI Taxonomy" id="44574"/>
    <lineage>
        <taxon>Bacteria</taxon>
        <taxon>Pseudomonadati</taxon>
        <taxon>Pseudomonadota</taxon>
        <taxon>Betaproteobacteria</taxon>
        <taxon>Nitrosomonadales</taxon>
        <taxon>Nitrosomonadaceae</taxon>
        <taxon>Nitrosomonas</taxon>
    </lineage>
</organism>
<evidence type="ECO:0000313" key="2">
    <source>
        <dbReference type="Proteomes" id="UP000183454"/>
    </source>
</evidence>
<dbReference type="EMBL" id="FNNH01000053">
    <property type="protein sequence ID" value="SDX05304.1"/>
    <property type="molecule type" value="Genomic_DNA"/>
</dbReference>
<dbReference type="AlphaFoldDB" id="A0A1H2YL14"/>
<proteinExistence type="predicted"/>
<evidence type="ECO:0000313" key="1">
    <source>
        <dbReference type="EMBL" id="SDX05304.1"/>
    </source>
</evidence>
<protein>
    <submittedName>
        <fullName evidence="1">Uncharacterized protein</fullName>
    </submittedName>
</protein>
<reference evidence="1 2" key="1">
    <citation type="submission" date="2016-10" db="EMBL/GenBank/DDBJ databases">
        <authorList>
            <person name="de Groot N.N."/>
        </authorList>
    </citation>
    <scope>NUCLEOTIDE SEQUENCE [LARGE SCALE GENOMIC DNA]</scope>
    <source>
        <strain evidence="1 2">Nm110</strain>
    </source>
</reference>
<dbReference type="Proteomes" id="UP000183454">
    <property type="component" value="Unassembled WGS sequence"/>
</dbReference>
<sequence>MHFTGYMKGGSNEADQPSSDDQLFNQVWRLSLLILLRNPI</sequence>
<gene>
    <name evidence="1" type="ORF">SAMN05421882_10537</name>
</gene>
<name>A0A1H2YL14_9PROT</name>
<accession>A0A1H2YL14</accession>